<feature type="domain" description="Acyl-CoA oxidase/dehydrogenase middle" evidence="17">
    <location>
        <begin position="151"/>
        <end position="260"/>
    </location>
</feature>
<dbReference type="Pfam" id="PF02770">
    <property type="entry name" value="Acyl-CoA_dh_M"/>
    <property type="match status" value="1"/>
</dbReference>
<dbReference type="InterPro" id="IPR006091">
    <property type="entry name" value="Acyl-CoA_Oxase/DH_mid-dom"/>
</dbReference>
<dbReference type="FunFam" id="1.20.140.10:FF:000015">
    <property type="entry name" value="Acyl-coenzyme A oxidase"/>
    <property type="match status" value="1"/>
</dbReference>
<dbReference type="GO" id="GO:0055088">
    <property type="term" value="P:lipid homeostasis"/>
    <property type="evidence" value="ECO:0007669"/>
    <property type="project" value="TreeGrafter"/>
</dbReference>
<feature type="domain" description="Acyl-CoA oxidase C-terminal" evidence="16">
    <location>
        <begin position="515"/>
        <end position="680"/>
    </location>
</feature>
<reference evidence="20" key="1">
    <citation type="submission" date="2023-08" db="EMBL/GenBank/DDBJ databases">
        <title>Black Yeasts Isolated from many extreme environments.</title>
        <authorList>
            <person name="Coleine C."/>
            <person name="Stajich J.E."/>
            <person name="Selbmann L."/>
        </authorList>
    </citation>
    <scope>NUCLEOTIDE SEQUENCE</scope>
    <source>
        <strain evidence="20">CCFEE 5401</strain>
    </source>
</reference>
<feature type="domain" description="Acyl-CoA oxidase C-alpha1" evidence="19">
    <location>
        <begin position="292"/>
        <end position="475"/>
    </location>
</feature>
<dbReference type="InterPro" id="IPR046373">
    <property type="entry name" value="Acyl-CoA_Oxase/DH_mid-dom_sf"/>
</dbReference>
<protein>
    <recommendedName>
        <fullName evidence="12">Acyl-coenzyme A oxidase</fullName>
    </recommendedName>
</protein>
<feature type="domain" description="Acyl-coenzyme A oxidase N-terminal" evidence="18">
    <location>
        <begin position="35"/>
        <end position="149"/>
    </location>
</feature>
<feature type="binding site" evidence="14">
    <location>
        <position position="155"/>
    </location>
    <ligand>
        <name>FAD</name>
        <dbReference type="ChEBI" id="CHEBI:57692"/>
    </ligand>
</feature>
<evidence type="ECO:0000256" key="13">
    <source>
        <dbReference type="PIRSR" id="PIRSR000168-1"/>
    </source>
</evidence>
<comment type="similarity">
    <text evidence="5 12">Belongs to the acyl-CoA oxidase family.</text>
</comment>
<feature type="region of interest" description="Disordered" evidence="15">
    <location>
        <begin position="1"/>
        <end position="30"/>
    </location>
</feature>
<dbReference type="GO" id="GO:0033540">
    <property type="term" value="P:fatty acid beta-oxidation using acyl-CoA oxidase"/>
    <property type="evidence" value="ECO:0007669"/>
    <property type="project" value="TreeGrafter"/>
</dbReference>
<evidence type="ECO:0000313" key="21">
    <source>
        <dbReference type="Proteomes" id="UP001310890"/>
    </source>
</evidence>
<dbReference type="Pfam" id="PF01756">
    <property type="entry name" value="ACOX"/>
    <property type="match status" value="1"/>
</dbReference>
<dbReference type="Pfam" id="PF14749">
    <property type="entry name" value="Acyl-CoA_ox_N"/>
    <property type="match status" value="1"/>
</dbReference>
<comment type="catalytic activity">
    <reaction evidence="1">
        <text>a 2,3-saturated acyl-CoA + O2 = a (2E)-enoyl-CoA + H2O2</text>
        <dbReference type="Rhea" id="RHEA:38959"/>
        <dbReference type="ChEBI" id="CHEBI:15379"/>
        <dbReference type="ChEBI" id="CHEBI:16240"/>
        <dbReference type="ChEBI" id="CHEBI:58856"/>
        <dbReference type="ChEBI" id="CHEBI:65111"/>
        <dbReference type="EC" id="1.3.3.6"/>
    </reaction>
</comment>
<organism evidence="20 21">
    <name type="scientific">Meristemomyces frigidus</name>
    <dbReference type="NCBI Taxonomy" id="1508187"/>
    <lineage>
        <taxon>Eukaryota</taxon>
        <taxon>Fungi</taxon>
        <taxon>Dikarya</taxon>
        <taxon>Ascomycota</taxon>
        <taxon>Pezizomycotina</taxon>
        <taxon>Dothideomycetes</taxon>
        <taxon>Dothideomycetidae</taxon>
        <taxon>Mycosphaerellales</taxon>
        <taxon>Teratosphaeriaceae</taxon>
        <taxon>Meristemomyces</taxon>
    </lineage>
</organism>
<dbReference type="Gene3D" id="1.20.140.10">
    <property type="entry name" value="Butyryl-CoA Dehydrogenase, subunit A, domain 3"/>
    <property type="match status" value="2"/>
</dbReference>
<comment type="pathway">
    <text evidence="4">Lipid metabolism; peroxisomal fatty acid beta-oxidation.</text>
</comment>
<feature type="active site" description="Proton acceptor" evidence="13">
    <location>
        <position position="460"/>
    </location>
</feature>
<dbReference type="Proteomes" id="UP001310890">
    <property type="component" value="Unassembled WGS sequence"/>
</dbReference>
<evidence type="ECO:0000313" key="20">
    <source>
        <dbReference type="EMBL" id="KAK5110140.1"/>
    </source>
</evidence>
<dbReference type="PIRSF" id="PIRSF000168">
    <property type="entry name" value="Acyl-CoA_oxidase"/>
    <property type="match status" value="1"/>
</dbReference>
<proteinExistence type="inferred from homology"/>
<keyword evidence="11" id="KW-0576">Peroxisome</keyword>
<evidence type="ECO:0000256" key="14">
    <source>
        <dbReference type="PIRSR" id="PIRSR000168-2"/>
    </source>
</evidence>
<evidence type="ECO:0000259" key="16">
    <source>
        <dbReference type="Pfam" id="PF01756"/>
    </source>
</evidence>
<dbReference type="SUPFAM" id="SSF56645">
    <property type="entry name" value="Acyl-CoA dehydrogenase NM domain-like"/>
    <property type="match status" value="1"/>
</dbReference>
<evidence type="ECO:0000256" key="10">
    <source>
        <dbReference type="ARBA" id="ARBA00023098"/>
    </source>
</evidence>
<dbReference type="GO" id="GO:0003997">
    <property type="term" value="F:acyl-CoA oxidase activity"/>
    <property type="evidence" value="ECO:0007669"/>
    <property type="project" value="UniProtKB-EC"/>
</dbReference>
<dbReference type="SUPFAM" id="SSF47203">
    <property type="entry name" value="Acyl-CoA dehydrogenase C-terminal domain-like"/>
    <property type="match status" value="2"/>
</dbReference>
<dbReference type="InterPro" id="IPR036250">
    <property type="entry name" value="AcylCo_DH-like_C"/>
</dbReference>
<evidence type="ECO:0000256" key="6">
    <source>
        <dbReference type="ARBA" id="ARBA00022630"/>
    </source>
</evidence>
<gene>
    <name evidence="20" type="ORF">LTR62_006274</name>
</gene>
<evidence type="ECO:0000259" key="19">
    <source>
        <dbReference type="Pfam" id="PF22924"/>
    </source>
</evidence>
<evidence type="ECO:0000256" key="11">
    <source>
        <dbReference type="ARBA" id="ARBA00023140"/>
    </source>
</evidence>
<dbReference type="InterPro" id="IPR055060">
    <property type="entry name" value="ACOX_C_alpha1"/>
</dbReference>
<evidence type="ECO:0000256" key="4">
    <source>
        <dbReference type="ARBA" id="ARBA00004846"/>
    </source>
</evidence>
<comment type="caution">
    <text evidence="20">The sequence shown here is derived from an EMBL/GenBank/DDBJ whole genome shotgun (WGS) entry which is preliminary data.</text>
</comment>
<dbReference type="Gene3D" id="2.40.110.10">
    <property type="entry name" value="Butyryl-CoA Dehydrogenase, subunit A, domain 2"/>
    <property type="match status" value="1"/>
</dbReference>
<evidence type="ECO:0000256" key="12">
    <source>
        <dbReference type="PIRNR" id="PIRNR000168"/>
    </source>
</evidence>
<dbReference type="PANTHER" id="PTHR10909">
    <property type="entry name" value="ELECTRON TRANSPORT OXIDOREDUCTASE"/>
    <property type="match status" value="1"/>
</dbReference>
<dbReference type="GO" id="GO:0005504">
    <property type="term" value="F:fatty acid binding"/>
    <property type="evidence" value="ECO:0007669"/>
    <property type="project" value="TreeGrafter"/>
</dbReference>
<evidence type="ECO:0000256" key="8">
    <source>
        <dbReference type="ARBA" id="ARBA00022832"/>
    </source>
</evidence>
<comment type="cofactor">
    <cofactor evidence="2">
        <name>FAD</name>
        <dbReference type="ChEBI" id="CHEBI:57692"/>
    </cofactor>
</comment>
<evidence type="ECO:0000256" key="9">
    <source>
        <dbReference type="ARBA" id="ARBA00023002"/>
    </source>
</evidence>
<keyword evidence="7 12" id="KW-0274">FAD</keyword>
<dbReference type="InterPro" id="IPR009100">
    <property type="entry name" value="AcylCoA_DH/oxidase_NM_dom_sf"/>
</dbReference>
<evidence type="ECO:0000256" key="1">
    <source>
        <dbReference type="ARBA" id="ARBA00001201"/>
    </source>
</evidence>
<dbReference type="FunFam" id="2.40.110.10:FF:000003">
    <property type="entry name" value="Acyl-coenzyme A oxidase"/>
    <property type="match status" value="1"/>
</dbReference>
<dbReference type="GO" id="GO:0071949">
    <property type="term" value="F:FAD binding"/>
    <property type="evidence" value="ECO:0007669"/>
    <property type="project" value="InterPro"/>
</dbReference>
<comment type="subcellular location">
    <subcellularLocation>
        <location evidence="3">Peroxisome</location>
    </subcellularLocation>
</comment>
<dbReference type="InterPro" id="IPR012258">
    <property type="entry name" value="Acyl-CoA_oxidase"/>
</dbReference>
<dbReference type="InterPro" id="IPR002655">
    <property type="entry name" value="Acyl-CoA_oxidase_C"/>
</dbReference>
<keyword evidence="8" id="KW-0276">Fatty acid metabolism</keyword>
<evidence type="ECO:0000256" key="3">
    <source>
        <dbReference type="ARBA" id="ARBA00004275"/>
    </source>
</evidence>
<evidence type="ECO:0000256" key="7">
    <source>
        <dbReference type="ARBA" id="ARBA00022827"/>
    </source>
</evidence>
<feature type="binding site" evidence="14">
    <location>
        <position position="194"/>
    </location>
    <ligand>
        <name>FAD</name>
        <dbReference type="ChEBI" id="CHEBI:57692"/>
    </ligand>
</feature>
<dbReference type="GO" id="GO:0005777">
    <property type="term" value="C:peroxisome"/>
    <property type="evidence" value="ECO:0007669"/>
    <property type="project" value="UniProtKB-SubCell"/>
</dbReference>
<dbReference type="Gene3D" id="1.10.540.10">
    <property type="entry name" value="Acyl-CoA dehydrogenase/oxidase, N-terminal domain"/>
    <property type="match status" value="1"/>
</dbReference>
<accession>A0AAN7TCS2</accession>
<evidence type="ECO:0000256" key="2">
    <source>
        <dbReference type="ARBA" id="ARBA00001974"/>
    </source>
</evidence>
<dbReference type="InterPro" id="IPR037069">
    <property type="entry name" value="AcylCoA_DH/ox_N_sf"/>
</dbReference>
<dbReference type="InterPro" id="IPR029320">
    <property type="entry name" value="Acyl-CoA_ox_N"/>
</dbReference>
<keyword evidence="6 12" id="KW-0285">Flavoprotein</keyword>
<keyword evidence="10" id="KW-0443">Lipid metabolism</keyword>
<evidence type="ECO:0000256" key="15">
    <source>
        <dbReference type="SAM" id="MobiDB-lite"/>
    </source>
</evidence>
<keyword evidence="9" id="KW-0560">Oxidoreductase</keyword>
<dbReference type="EMBL" id="JAVRRL010000053">
    <property type="protein sequence ID" value="KAK5110140.1"/>
    <property type="molecule type" value="Genomic_DNA"/>
</dbReference>
<sequence length="700" mass="78435">MSSTSSTPQWVRDLKPSGPQGSELLEQERSKSSINVDTLSAFLHTRDGLARKRRVLKILENEKVFNKEQNYFAGRIDRFETALARAKKLRQLVIRHGWDNDDRMVANELISEPGPYGLHESMFLITLRDQGSEEQHEKFLKQAEKYKFIGCYAQTELGHGSNVRGLETTATWNPEDQTFIIHSPTLTASKWWIGSLGRTANHAVVMAQLIVNGKSLGPHPFVVQVRDMETHQPLKNIHVGDIGPKFGYNTMDNGFLLFNHVKVPHISMLARHSRVDPKTNKYVKPSSPSLVFGTLTWVRSTIVMQAGGVLARGVTIATRYCAVRRQFQDRDAPSDAGGENQVLNYTTVQIRLLPLLATTFALHFTGKAMMALYGASQKKMSHDVGKVSGKERGAGPEETHSGSDLLADLHATSCGLKSLASYTAVEGLEVCRRACGGHGYSSFSGIGSWYADYLPTATWEGDNYMLTQQVARYLLKSARSVLKGNDPTNDTTAILANFLNRQDTGAAFDILGNDADIVAAFAWRSAFLTFEALKHRDEQKKAWNDLLVDFYRLSRAHSQYMVVKNFYETLQSPTNELDPATQGIMHKLFRLYALHTLESEASEFYTSSAVTVRQIQLARTNAVMKLLEEIRPHAVKLVDGWDFPDWQLDSSLGRYDGKVYEDMFYRASELNPLNKITVDPYPDSATLFKKDESGSMKAKL</sequence>
<dbReference type="PANTHER" id="PTHR10909:SF250">
    <property type="entry name" value="PEROXISOMAL ACYL-COENZYME A OXIDASE 1"/>
    <property type="match status" value="1"/>
</dbReference>
<dbReference type="FunFam" id="1.20.140.10:FF:000013">
    <property type="entry name" value="Acyl-coenzyme A oxidase"/>
    <property type="match status" value="1"/>
</dbReference>
<evidence type="ECO:0000259" key="18">
    <source>
        <dbReference type="Pfam" id="PF14749"/>
    </source>
</evidence>
<evidence type="ECO:0000259" key="17">
    <source>
        <dbReference type="Pfam" id="PF02770"/>
    </source>
</evidence>
<dbReference type="Pfam" id="PF22924">
    <property type="entry name" value="ACOX_C_alpha1"/>
    <property type="match status" value="1"/>
</dbReference>
<dbReference type="AlphaFoldDB" id="A0AAN7TCS2"/>
<name>A0AAN7TCS2_9PEZI</name>
<evidence type="ECO:0000256" key="5">
    <source>
        <dbReference type="ARBA" id="ARBA00006288"/>
    </source>
</evidence>